<dbReference type="Proteomes" id="UP000321749">
    <property type="component" value="Unassembled WGS sequence"/>
</dbReference>
<evidence type="ECO:0000313" key="3">
    <source>
        <dbReference type="Proteomes" id="UP000321749"/>
    </source>
</evidence>
<sequence>MSGDVPTRIVIFPAWQDNPYLNLLHLATGAAGYWLDRVKTLDDALAGIAEDPADTILHMNWTSPICQETPDPLEARERVDRFVGALEEGVRAGLKIIWTVHNTLPHDVVHPELELELHEALARLAHAVHIINPGTADAVSEHYALPPERTRCIPHSSYQGVYGSPVERRAARRRFGLADDELAVLFLGQLRPYKGVLDLLRAASAAQRQRGSRVVLLLAGKARPEDVAALDAAMPLDVRVVRHFAFVPDGQTPWWFGAADLVALPYRNILNSGSMLLAQTFGAPVLVPDEPHVVAHHGDERWVRLYDRARPVEALAEAIAAAPIDDADARQAAFDAARAWSPYRMSQAMLQLVRDVQAGRTVSELSSA</sequence>
<dbReference type="Pfam" id="PF13692">
    <property type="entry name" value="Glyco_trans_1_4"/>
    <property type="match status" value="1"/>
</dbReference>
<proteinExistence type="predicted"/>
<dbReference type="AlphaFoldDB" id="A0AA87RI42"/>
<gene>
    <name evidence="2" type="ORF">ABA31_21070</name>
</gene>
<keyword evidence="3" id="KW-1185">Reference proteome</keyword>
<dbReference type="Gene3D" id="3.40.50.2000">
    <property type="entry name" value="Glycogen Phosphorylase B"/>
    <property type="match status" value="1"/>
</dbReference>
<dbReference type="RefSeq" id="WP_146795317.1">
    <property type="nucleotide sequence ID" value="NZ_BJUU01000013.1"/>
</dbReference>
<dbReference type="PANTHER" id="PTHR46401:SF2">
    <property type="entry name" value="GLYCOSYLTRANSFERASE WBBK-RELATED"/>
    <property type="match status" value="1"/>
</dbReference>
<dbReference type="GO" id="GO:0016757">
    <property type="term" value="F:glycosyltransferase activity"/>
    <property type="evidence" value="ECO:0007669"/>
    <property type="project" value="TreeGrafter"/>
</dbReference>
<dbReference type="PANTHER" id="PTHR46401">
    <property type="entry name" value="GLYCOSYLTRANSFERASE WBBK-RELATED"/>
    <property type="match status" value="1"/>
</dbReference>
<accession>A0AA87RI42</accession>
<organism evidence="2 3">
    <name type="scientific">Agrococcus baldri</name>
    <dbReference type="NCBI Taxonomy" id="153730"/>
    <lineage>
        <taxon>Bacteria</taxon>
        <taxon>Bacillati</taxon>
        <taxon>Actinomycetota</taxon>
        <taxon>Actinomycetes</taxon>
        <taxon>Micrococcales</taxon>
        <taxon>Microbacteriaceae</taxon>
        <taxon>Agrococcus</taxon>
    </lineage>
</organism>
<name>A0AA87RI42_9MICO</name>
<dbReference type="SUPFAM" id="SSF53756">
    <property type="entry name" value="UDP-Glycosyltransferase/glycogen phosphorylase"/>
    <property type="match status" value="1"/>
</dbReference>
<evidence type="ECO:0000256" key="1">
    <source>
        <dbReference type="ARBA" id="ARBA00022679"/>
    </source>
</evidence>
<protein>
    <submittedName>
        <fullName evidence="2">Peptidase M14</fullName>
    </submittedName>
</protein>
<evidence type="ECO:0000313" key="2">
    <source>
        <dbReference type="EMBL" id="GEK80756.1"/>
    </source>
</evidence>
<dbReference type="EMBL" id="BJUU01000013">
    <property type="protein sequence ID" value="GEK80756.1"/>
    <property type="molecule type" value="Genomic_DNA"/>
</dbReference>
<comment type="caution">
    <text evidence="2">The sequence shown here is derived from an EMBL/GenBank/DDBJ whole genome shotgun (WGS) entry which is preliminary data.</text>
</comment>
<reference evidence="2 3" key="1">
    <citation type="submission" date="2019-07" db="EMBL/GenBank/DDBJ databases">
        <title>Whole genome shotgun sequence of Agrococcus baldri NBRC 103055.</title>
        <authorList>
            <person name="Hosoyama A."/>
            <person name="Uohara A."/>
            <person name="Ohji S."/>
            <person name="Ichikawa N."/>
        </authorList>
    </citation>
    <scope>NUCLEOTIDE SEQUENCE [LARGE SCALE GENOMIC DNA]</scope>
    <source>
        <strain evidence="2 3">NBRC 103055</strain>
    </source>
</reference>
<dbReference type="GO" id="GO:0009103">
    <property type="term" value="P:lipopolysaccharide biosynthetic process"/>
    <property type="evidence" value="ECO:0007669"/>
    <property type="project" value="TreeGrafter"/>
</dbReference>
<keyword evidence="1" id="KW-0808">Transferase</keyword>